<reference evidence="2 3" key="1">
    <citation type="submission" date="2019-09" db="EMBL/GenBank/DDBJ databases">
        <title>Arenimonas chukotkensis sp. nov., a bacterium isolated from Chukotka hot spring, Arctic region, Russia.</title>
        <authorList>
            <person name="Zayulina K.S."/>
            <person name="Prokofeva M.I."/>
            <person name="Elcheninov A.G."/>
            <person name="Novikov A."/>
            <person name="Kochetkova T.V."/>
            <person name="Kublanov I.V."/>
        </authorList>
    </citation>
    <scope>NUCLEOTIDE SEQUENCE [LARGE SCALE GENOMIC DNA]</scope>
    <source>
        <strain evidence="2 3">3729k</strain>
    </source>
</reference>
<dbReference type="Pfam" id="PF01936">
    <property type="entry name" value="NYN"/>
    <property type="match status" value="1"/>
</dbReference>
<protein>
    <submittedName>
        <fullName evidence="2">NYN domain-containing protein</fullName>
    </submittedName>
</protein>
<evidence type="ECO:0000259" key="1">
    <source>
        <dbReference type="Pfam" id="PF01936"/>
    </source>
</evidence>
<dbReference type="InterPro" id="IPR047140">
    <property type="entry name" value="LabA"/>
</dbReference>
<feature type="domain" description="NYN" evidence="1">
    <location>
        <begin position="4"/>
        <end position="175"/>
    </location>
</feature>
<accession>A0A5B2Z873</accession>
<keyword evidence="3" id="KW-1185">Reference proteome</keyword>
<evidence type="ECO:0000313" key="2">
    <source>
        <dbReference type="EMBL" id="KAA2283470.1"/>
    </source>
</evidence>
<dbReference type="PANTHER" id="PTHR35458">
    <property type="entry name" value="SLR0755 PROTEIN"/>
    <property type="match status" value="1"/>
</dbReference>
<dbReference type="AlphaFoldDB" id="A0A5B2Z873"/>
<dbReference type="Proteomes" id="UP000322165">
    <property type="component" value="Unassembled WGS sequence"/>
</dbReference>
<dbReference type="GO" id="GO:0004540">
    <property type="term" value="F:RNA nuclease activity"/>
    <property type="evidence" value="ECO:0007669"/>
    <property type="project" value="InterPro"/>
</dbReference>
<dbReference type="RefSeq" id="WP_149861503.1">
    <property type="nucleotide sequence ID" value="NZ_VUOD01000016.1"/>
</dbReference>
<sequence length="205" mass="23513">MQRVTAYVDGFNLYFGLKDSSFKRYYWLDVSALAQSLLKPGQQLLATHYFTARIRANGRNSADQKRQNDYLEALALRGVRCQFGHYLQKTRQCRQCGSSWPDYEEKMTDVNIAIQLLGDAFDNAFDTALVISGDSDLTTPIRRVRERFAQKRIVVAFPPSRYSNELKRCANGYLTIGEDKLRASQLPEQLVKPDGYVLARPATWR</sequence>
<dbReference type="Gene3D" id="3.40.50.1010">
    <property type="entry name" value="5'-nuclease"/>
    <property type="match status" value="1"/>
</dbReference>
<dbReference type="EMBL" id="VUOD01000016">
    <property type="protein sequence ID" value="KAA2283470.1"/>
    <property type="molecule type" value="Genomic_DNA"/>
</dbReference>
<dbReference type="InterPro" id="IPR021139">
    <property type="entry name" value="NYN"/>
</dbReference>
<reference evidence="2 3" key="2">
    <citation type="submission" date="2019-09" db="EMBL/GenBank/DDBJ databases">
        <authorList>
            <person name="Mazur A."/>
        </authorList>
    </citation>
    <scope>NUCLEOTIDE SEQUENCE [LARGE SCALE GENOMIC DNA]</scope>
    <source>
        <strain evidence="2 3">3729k</strain>
    </source>
</reference>
<comment type="caution">
    <text evidence="2">The sequence shown here is derived from an EMBL/GenBank/DDBJ whole genome shotgun (WGS) entry which is preliminary data.</text>
</comment>
<organism evidence="2 3">
    <name type="scientific">Arenimonas fontis</name>
    <dbReference type="NCBI Taxonomy" id="2608255"/>
    <lineage>
        <taxon>Bacteria</taxon>
        <taxon>Pseudomonadati</taxon>
        <taxon>Pseudomonadota</taxon>
        <taxon>Gammaproteobacteria</taxon>
        <taxon>Lysobacterales</taxon>
        <taxon>Lysobacteraceae</taxon>
        <taxon>Arenimonas</taxon>
    </lineage>
</organism>
<gene>
    <name evidence="2" type="ORF">F0415_12210</name>
</gene>
<dbReference type="PANTHER" id="PTHR35458:SF8">
    <property type="entry name" value="SLR0650 PROTEIN"/>
    <property type="match status" value="1"/>
</dbReference>
<evidence type="ECO:0000313" key="3">
    <source>
        <dbReference type="Proteomes" id="UP000322165"/>
    </source>
</evidence>
<dbReference type="CDD" id="cd18722">
    <property type="entry name" value="PIN_NicB-like"/>
    <property type="match status" value="1"/>
</dbReference>
<name>A0A5B2Z873_9GAMM</name>
<proteinExistence type="predicted"/>